<sequence length="118" mass="13355">MARPAAAVASNGQGVEILSDTDGKPDRGQEAEESDDDDDELGEVILPHDFHALFEGLYRTANNQTFRIPKMPKMKNTLTKTLFQYVKDHLTVYHNLPRVQQKDLGLQYKHNLVALSIY</sequence>
<accession>A0A9P6QP36</accession>
<feature type="compositionally biased region" description="Acidic residues" evidence="1">
    <location>
        <begin position="31"/>
        <end position="40"/>
    </location>
</feature>
<dbReference type="AlphaFoldDB" id="A0A9P6QP36"/>
<evidence type="ECO:0000313" key="3">
    <source>
        <dbReference type="Proteomes" id="UP000823405"/>
    </source>
</evidence>
<evidence type="ECO:0000256" key="1">
    <source>
        <dbReference type="SAM" id="MobiDB-lite"/>
    </source>
</evidence>
<proteinExistence type="predicted"/>
<reference evidence="2" key="1">
    <citation type="journal article" date="2020" name="Fungal Divers.">
        <title>Resolving the Mortierellaceae phylogeny through synthesis of multi-gene phylogenetics and phylogenomics.</title>
        <authorList>
            <person name="Vandepol N."/>
            <person name="Liber J."/>
            <person name="Desiro A."/>
            <person name="Na H."/>
            <person name="Kennedy M."/>
            <person name="Barry K."/>
            <person name="Grigoriev I.V."/>
            <person name="Miller A.N."/>
            <person name="O'Donnell K."/>
            <person name="Stajich J.E."/>
            <person name="Bonito G."/>
        </authorList>
    </citation>
    <scope>NUCLEOTIDE SEQUENCE</scope>
    <source>
        <strain evidence="2">NVP60</strain>
    </source>
</reference>
<feature type="compositionally biased region" description="Basic and acidic residues" evidence="1">
    <location>
        <begin position="21"/>
        <end position="30"/>
    </location>
</feature>
<gene>
    <name evidence="2" type="ORF">BGZ97_010563</name>
</gene>
<dbReference type="OrthoDB" id="2426443at2759"/>
<dbReference type="Proteomes" id="UP000823405">
    <property type="component" value="Unassembled WGS sequence"/>
</dbReference>
<dbReference type="EMBL" id="JAAAIN010005503">
    <property type="protein sequence ID" value="KAG0274210.1"/>
    <property type="molecule type" value="Genomic_DNA"/>
</dbReference>
<evidence type="ECO:0000313" key="2">
    <source>
        <dbReference type="EMBL" id="KAG0274210.1"/>
    </source>
</evidence>
<name>A0A9P6QP36_9FUNG</name>
<comment type="caution">
    <text evidence="2">The sequence shown here is derived from an EMBL/GenBank/DDBJ whole genome shotgun (WGS) entry which is preliminary data.</text>
</comment>
<protein>
    <submittedName>
        <fullName evidence="2">Uncharacterized protein</fullName>
    </submittedName>
</protein>
<organism evidence="2 3">
    <name type="scientific">Linnemannia gamsii</name>
    <dbReference type="NCBI Taxonomy" id="64522"/>
    <lineage>
        <taxon>Eukaryota</taxon>
        <taxon>Fungi</taxon>
        <taxon>Fungi incertae sedis</taxon>
        <taxon>Mucoromycota</taxon>
        <taxon>Mortierellomycotina</taxon>
        <taxon>Mortierellomycetes</taxon>
        <taxon>Mortierellales</taxon>
        <taxon>Mortierellaceae</taxon>
        <taxon>Linnemannia</taxon>
    </lineage>
</organism>
<keyword evidence="3" id="KW-1185">Reference proteome</keyword>
<feature type="region of interest" description="Disordered" evidence="1">
    <location>
        <begin position="1"/>
        <end position="40"/>
    </location>
</feature>